<proteinExistence type="predicted"/>
<evidence type="ECO:0000256" key="1">
    <source>
        <dbReference type="SAM" id="Phobius"/>
    </source>
</evidence>
<accession>A0A024VJW9</accession>
<evidence type="ECO:0000313" key="3">
    <source>
        <dbReference type="Proteomes" id="UP000030656"/>
    </source>
</evidence>
<feature type="transmembrane region" description="Helical" evidence="1">
    <location>
        <begin position="6"/>
        <end position="23"/>
    </location>
</feature>
<organism evidence="2 3">
    <name type="scientific">Plasmodium falciparum FCH/4</name>
    <dbReference type="NCBI Taxonomy" id="1036724"/>
    <lineage>
        <taxon>Eukaryota</taxon>
        <taxon>Sar</taxon>
        <taxon>Alveolata</taxon>
        <taxon>Apicomplexa</taxon>
        <taxon>Aconoidasida</taxon>
        <taxon>Haemosporida</taxon>
        <taxon>Plasmodiidae</taxon>
        <taxon>Plasmodium</taxon>
        <taxon>Plasmodium (Laverania)</taxon>
    </lineage>
</organism>
<gene>
    <name evidence="2" type="ORF">PFFCH_04116</name>
</gene>
<keyword evidence="1" id="KW-0472">Membrane</keyword>
<dbReference type="EMBL" id="KI928024">
    <property type="protein sequence ID" value="ETW28485.1"/>
    <property type="molecule type" value="Genomic_DNA"/>
</dbReference>
<reference evidence="2 3" key="2">
    <citation type="submission" date="2013-02" db="EMBL/GenBank/DDBJ databases">
        <title>The Genome Sequence of Plasmodium falciparum FCH/4.</title>
        <authorList>
            <consortium name="The Broad Institute Genome Sequencing Platform"/>
            <consortium name="The Broad Institute Genome Sequencing Center for Infectious Disease"/>
            <person name="Neafsey D."/>
            <person name="Cheeseman I."/>
            <person name="Volkman S."/>
            <person name="Adams J."/>
            <person name="Walker B."/>
            <person name="Young S.K."/>
            <person name="Zeng Q."/>
            <person name="Gargeya S."/>
            <person name="Fitzgerald M."/>
            <person name="Haas B."/>
            <person name="Abouelleil A."/>
            <person name="Alvarado L."/>
            <person name="Arachchi H.M."/>
            <person name="Berlin A.M."/>
            <person name="Chapman S.B."/>
            <person name="Dewar J."/>
            <person name="Goldberg J."/>
            <person name="Griggs A."/>
            <person name="Gujja S."/>
            <person name="Hansen M."/>
            <person name="Howarth C."/>
            <person name="Imamovic A."/>
            <person name="Larimer J."/>
            <person name="McCowan C."/>
            <person name="Murphy C."/>
            <person name="Neiman D."/>
            <person name="Pearson M."/>
            <person name="Priest M."/>
            <person name="Roberts A."/>
            <person name="Saif S."/>
            <person name="Shea T."/>
            <person name="Sisk P."/>
            <person name="Sykes S."/>
            <person name="Wortman J."/>
            <person name="Nusbaum C."/>
            <person name="Birren B."/>
        </authorList>
    </citation>
    <scope>NUCLEOTIDE SEQUENCE [LARGE SCALE GENOMIC DNA]</scope>
    <source>
        <strain evidence="2 3">FCH/4</strain>
    </source>
</reference>
<keyword evidence="1" id="KW-1133">Transmembrane helix</keyword>
<keyword evidence="1" id="KW-0812">Transmembrane</keyword>
<dbReference type="Proteomes" id="UP000030656">
    <property type="component" value="Unassembled WGS sequence"/>
</dbReference>
<sequence>MKIYTIFIIHMIQLKLEICIIFIERKVRHRMKIHI</sequence>
<dbReference type="AlphaFoldDB" id="A0A024VJW9"/>
<name>A0A024VJW9_PLAFA</name>
<reference evidence="2 3" key="1">
    <citation type="submission" date="2013-02" db="EMBL/GenBank/DDBJ databases">
        <title>The Genome Annotation of Plasmodium falciparum FCH/4.</title>
        <authorList>
            <consortium name="The Broad Institute Genome Sequencing Platform"/>
            <consortium name="The Broad Institute Genome Sequencing Center for Infectious Disease"/>
            <person name="Neafsey D."/>
            <person name="Hoffman S."/>
            <person name="Volkman S."/>
            <person name="Rosenthal P."/>
            <person name="Walker B."/>
            <person name="Young S.K."/>
            <person name="Zeng Q."/>
            <person name="Gargeya S."/>
            <person name="Fitzgerald M."/>
            <person name="Haas B."/>
            <person name="Abouelleil A."/>
            <person name="Allen A.W."/>
            <person name="Alvarado L."/>
            <person name="Arachchi H.M."/>
            <person name="Berlin A.M."/>
            <person name="Chapman S.B."/>
            <person name="Gainer-Dewar J."/>
            <person name="Goldberg J."/>
            <person name="Griggs A."/>
            <person name="Gujja S."/>
            <person name="Hansen M."/>
            <person name="Howarth C."/>
            <person name="Imamovic A."/>
            <person name="Ireland A."/>
            <person name="Larimer J."/>
            <person name="McCowan C."/>
            <person name="Murphy C."/>
            <person name="Pearson M."/>
            <person name="Poon T.W."/>
            <person name="Priest M."/>
            <person name="Roberts A."/>
            <person name="Saif S."/>
            <person name="Shea T."/>
            <person name="Sisk P."/>
            <person name="Sykes S."/>
            <person name="Wortman J."/>
            <person name="Nusbaum C."/>
            <person name="Birren B."/>
        </authorList>
    </citation>
    <scope>NUCLEOTIDE SEQUENCE [LARGE SCALE GENOMIC DNA]</scope>
    <source>
        <strain evidence="2 3">FCH/4</strain>
    </source>
</reference>
<evidence type="ECO:0000313" key="2">
    <source>
        <dbReference type="EMBL" id="ETW28485.1"/>
    </source>
</evidence>
<protein>
    <submittedName>
        <fullName evidence="2">Uncharacterized protein</fullName>
    </submittedName>
</protein>